<reference evidence="2 3" key="1">
    <citation type="submission" date="2020-06" db="EMBL/GenBank/DDBJ databases">
        <title>Actinomadura xiongansis sp. nov., isolated from soil of Baiyangdian.</title>
        <authorList>
            <person name="Zhang X."/>
        </authorList>
    </citation>
    <scope>NUCLEOTIDE SEQUENCE [LARGE SCALE GENOMIC DNA]</scope>
    <source>
        <strain evidence="2 3">HBUM206468</strain>
    </source>
</reference>
<evidence type="ECO:0000313" key="2">
    <source>
        <dbReference type="EMBL" id="MBC6465886.1"/>
    </source>
</evidence>
<evidence type="ECO:0000313" key="3">
    <source>
        <dbReference type="Proteomes" id="UP000805614"/>
    </source>
</evidence>
<feature type="signal peptide" evidence="1">
    <location>
        <begin position="1"/>
        <end position="27"/>
    </location>
</feature>
<dbReference type="EMBL" id="JABVEC010000006">
    <property type="protein sequence ID" value="MBC6465886.1"/>
    <property type="molecule type" value="Genomic_DNA"/>
</dbReference>
<evidence type="ECO:0000256" key="1">
    <source>
        <dbReference type="SAM" id="SignalP"/>
    </source>
</evidence>
<organism evidence="2 3">
    <name type="scientific">Actinomadura alba</name>
    <dbReference type="NCBI Taxonomy" id="406431"/>
    <lineage>
        <taxon>Bacteria</taxon>
        <taxon>Bacillati</taxon>
        <taxon>Actinomycetota</taxon>
        <taxon>Actinomycetes</taxon>
        <taxon>Streptosporangiales</taxon>
        <taxon>Thermomonosporaceae</taxon>
        <taxon>Actinomadura</taxon>
    </lineage>
</organism>
<sequence length="137" mass="14699">MRRITKIGAALAGAGVVVGMTAVPASAASGTWTPYNWYTNVGATGTYTKDSRMVTVRGTVSDYRRDGYTACVRFLFTEPGTTGVYSTFRIVTSSGGNFDGSGKASIKMSSSRTGHLYVQECRLKAGKYSYGKGKRIY</sequence>
<dbReference type="Proteomes" id="UP000805614">
    <property type="component" value="Unassembled WGS sequence"/>
</dbReference>
<protein>
    <recommendedName>
        <fullName evidence="4">Secreted protein</fullName>
    </recommendedName>
</protein>
<evidence type="ECO:0008006" key="4">
    <source>
        <dbReference type="Google" id="ProtNLM"/>
    </source>
</evidence>
<proteinExistence type="predicted"/>
<gene>
    <name evidence="2" type="ORF">HKK74_10305</name>
</gene>
<name>A0ABR7LLZ4_9ACTN</name>
<keyword evidence="3" id="KW-1185">Reference proteome</keyword>
<accession>A0ABR7LLZ4</accession>
<comment type="caution">
    <text evidence="2">The sequence shown here is derived from an EMBL/GenBank/DDBJ whole genome shotgun (WGS) entry which is preliminary data.</text>
</comment>
<keyword evidence="1" id="KW-0732">Signal</keyword>
<feature type="chain" id="PRO_5047445237" description="Secreted protein" evidence="1">
    <location>
        <begin position="28"/>
        <end position="137"/>
    </location>
</feature>